<evidence type="ECO:0000256" key="3">
    <source>
        <dbReference type="SAM" id="MobiDB-lite"/>
    </source>
</evidence>
<dbReference type="InterPro" id="IPR029064">
    <property type="entry name" value="Ribosomal_eL30-like_sf"/>
</dbReference>
<dbReference type="SUPFAM" id="SSF55315">
    <property type="entry name" value="L30e-like"/>
    <property type="match status" value="1"/>
</dbReference>
<dbReference type="InterPro" id="IPR001537">
    <property type="entry name" value="SpoU_MeTrfase"/>
</dbReference>
<evidence type="ECO:0000256" key="1">
    <source>
        <dbReference type="ARBA" id="ARBA00022603"/>
    </source>
</evidence>
<dbReference type="SUPFAM" id="SSF75217">
    <property type="entry name" value="alpha/beta knot"/>
    <property type="match status" value="1"/>
</dbReference>
<dbReference type="Proteomes" id="UP000582974">
    <property type="component" value="Unassembled WGS sequence"/>
</dbReference>
<reference evidence="5 6" key="1">
    <citation type="submission" date="2020-07" db="EMBL/GenBank/DDBJ databases">
        <title>Genome of Haloechinothrix sp.</title>
        <authorList>
            <person name="Tang S.-K."/>
            <person name="Yang L."/>
            <person name="Zhu W.-Y."/>
        </authorList>
    </citation>
    <scope>NUCLEOTIDE SEQUENCE [LARGE SCALE GENOMIC DNA]</scope>
    <source>
        <strain evidence="5 6">YIM 98757</strain>
    </source>
</reference>
<gene>
    <name evidence="5" type="ORF">H0B56_19250</name>
</gene>
<sequence length="289" mass="30396">MAEVIRVASSTDRRVDDFRDLARADRRPDRPGGRGLVIAEGTVVVRRMLASPYPIRAVLGVQRRVTELADDLDGTDVPVYVADAETMAEVVGFHLNRGVLAVADRARLPDAEAVARQASTVAVLEGVGDHENLGALFRNVAALGVGGVLLGPGCSDPLYRRSVRVSMGTVLRVPFAPLTPWPEGVSLLRGYGFHVAALTPSAGSQDLAGFAGRGHGRVALLLGSEGHGLSREAIDAADTAVHIPMADGVDSLNIATAGAVAFYELTNRAAHEPDRDGSPPDHPVPTEGW</sequence>
<name>A0A838AEF6_9PSEU</name>
<dbReference type="InterPro" id="IPR051259">
    <property type="entry name" value="rRNA_Methyltransferase"/>
</dbReference>
<dbReference type="RefSeq" id="WP_180894513.1">
    <property type="nucleotide sequence ID" value="NZ_JACCKD010000008.1"/>
</dbReference>
<feature type="region of interest" description="Disordered" evidence="3">
    <location>
        <begin position="270"/>
        <end position="289"/>
    </location>
</feature>
<dbReference type="InterPro" id="IPR029028">
    <property type="entry name" value="Alpha/beta_knot_MTases"/>
</dbReference>
<proteinExistence type="predicted"/>
<organism evidence="5 6">
    <name type="scientific">Haloechinothrix aidingensis</name>
    <dbReference type="NCBI Taxonomy" id="2752311"/>
    <lineage>
        <taxon>Bacteria</taxon>
        <taxon>Bacillati</taxon>
        <taxon>Actinomycetota</taxon>
        <taxon>Actinomycetes</taxon>
        <taxon>Pseudonocardiales</taxon>
        <taxon>Pseudonocardiaceae</taxon>
        <taxon>Haloechinothrix</taxon>
    </lineage>
</organism>
<comment type="caution">
    <text evidence="5">The sequence shown here is derived from an EMBL/GenBank/DDBJ whole genome shotgun (WGS) entry which is preliminary data.</text>
</comment>
<protein>
    <submittedName>
        <fullName evidence="5">RNA methyltransferase</fullName>
    </submittedName>
</protein>
<dbReference type="GO" id="GO:0006396">
    <property type="term" value="P:RNA processing"/>
    <property type="evidence" value="ECO:0007669"/>
    <property type="project" value="InterPro"/>
</dbReference>
<dbReference type="CDD" id="cd18095">
    <property type="entry name" value="SpoU-like_rRNA-MTase"/>
    <property type="match status" value="1"/>
</dbReference>
<dbReference type="Pfam" id="PF00588">
    <property type="entry name" value="SpoU_methylase"/>
    <property type="match status" value="1"/>
</dbReference>
<feature type="domain" description="tRNA/rRNA methyltransferase SpoU type" evidence="4">
    <location>
        <begin position="121"/>
        <end position="263"/>
    </location>
</feature>
<dbReference type="Gene3D" id="3.40.1280.10">
    <property type="match status" value="1"/>
</dbReference>
<dbReference type="AlphaFoldDB" id="A0A838AEF6"/>
<keyword evidence="6" id="KW-1185">Reference proteome</keyword>
<dbReference type="InterPro" id="IPR029026">
    <property type="entry name" value="tRNA_m1G_MTases_N"/>
</dbReference>
<evidence type="ECO:0000259" key="4">
    <source>
        <dbReference type="Pfam" id="PF00588"/>
    </source>
</evidence>
<dbReference type="GO" id="GO:0032259">
    <property type="term" value="P:methylation"/>
    <property type="evidence" value="ECO:0007669"/>
    <property type="project" value="UniProtKB-KW"/>
</dbReference>
<evidence type="ECO:0000313" key="5">
    <source>
        <dbReference type="EMBL" id="MBA0127686.1"/>
    </source>
</evidence>
<dbReference type="EMBL" id="JACCKD010000008">
    <property type="protein sequence ID" value="MBA0127686.1"/>
    <property type="molecule type" value="Genomic_DNA"/>
</dbReference>
<accession>A0A838AEF6</accession>
<evidence type="ECO:0000313" key="6">
    <source>
        <dbReference type="Proteomes" id="UP000582974"/>
    </source>
</evidence>
<keyword evidence="1 5" id="KW-0489">Methyltransferase</keyword>
<evidence type="ECO:0000256" key="2">
    <source>
        <dbReference type="ARBA" id="ARBA00022679"/>
    </source>
</evidence>
<dbReference type="PANTHER" id="PTHR43191:SF12">
    <property type="entry name" value="RRNA METHYLASE"/>
    <property type="match status" value="1"/>
</dbReference>
<feature type="compositionally biased region" description="Basic and acidic residues" evidence="3">
    <location>
        <begin position="270"/>
        <end position="279"/>
    </location>
</feature>
<dbReference type="PANTHER" id="PTHR43191">
    <property type="entry name" value="RRNA METHYLTRANSFERASE 3"/>
    <property type="match status" value="1"/>
</dbReference>
<dbReference type="GO" id="GO:0008173">
    <property type="term" value="F:RNA methyltransferase activity"/>
    <property type="evidence" value="ECO:0007669"/>
    <property type="project" value="InterPro"/>
</dbReference>
<dbReference type="GO" id="GO:0003723">
    <property type="term" value="F:RNA binding"/>
    <property type="evidence" value="ECO:0007669"/>
    <property type="project" value="InterPro"/>
</dbReference>
<keyword evidence="2 5" id="KW-0808">Transferase</keyword>
<dbReference type="Gene3D" id="3.30.1330.30">
    <property type="match status" value="1"/>
</dbReference>